<dbReference type="OrthoDB" id="9804204at2"/>
<gene>
    <name evidence="3" type="ORF">C0V82_15400</name>
</gene>
<keyword evidence="1" id="KW-0133">Cell shape</keyword>
<feature type="active site" description="Proton donor/acceptor" evidence="1">
    <location>
        <position position="132"/>
    </location>
</feature>
<dbReference type="GO" id="GO:0071555">
    <property type="term" value="P:cell wall organization"/>
    <property type="evidence" value="ECO:0007669"/>
    <property type="project" value="UniProtKB-UniRule"/>
</dbReference>
<keyword evidence="1" id="KW-0961">Cell wall biogenesis/degradation</keyword>
<accession>A0A2K9NEG0</accession>
<dbReference type="EMBL" id="CP025611">
    <property type="protein sequence ID" value="AUN31469.1"/>
    <property type="molecule type" value="Genomic_DNA"/>
</dbReference>
<dbReference type="PANTHER" id="PTHR38589">
    <property type="entry name" value="BLR0621 PROTEIN"/>
    <property type="match status" value="1"/>
</dbReference>
<evidence type="ECO:0000256" key="1">
    <source>
        <dbReference type="PROSITE-ProRule" id="PRU01373"/>
    </source>
</evidence>
<evidence type="ECO:0000313" key="3">
    <source>
        <dbReference type="EMBL" id="AUN31469.1"/>
    </source>
</evidence>
<proteinExistence type="predicted"/>
<dbReference type="AlphaFoldDB" id="A0A2K9NEG0"/>
<evidence type="ECO:0000313" key="4">
    <source>
        <dbReference type="Proteomes" id="UP000234752"/>
    </source>
</evidence>
<dbReference type="PROSITE" id="PS52029">
    <property type="entry name" value="LD_TPASE"/>
    <property type="match status" value="1"/>
</dbReference>
<name>A0A2K9NEG0_9PROT</name>
<keyword evidence="4" id="KW-1185">Reference proteome</keyword>
<sequence length="189" mass="20091">MDIHVARAADGQHVLTWNATPVRCAVGRTGIRLDKREGDGGTPVGAFTLRRVLYRADRLAPPVTGLPTSVINRDDGWCDDPAHPAYNRPVKLPFAASREELWLDSLVYDIIVILGHNDDPPVPGMGSAVFFHLTDAGYGPTAGCVAVQLSDMLPILAAARPGDRMVIAPSPQAMAACDPAGGRGPDCFL</sequence>
<reference evidence="3 4" key="1">
    <citation type="submission" date="2017-12" db="EMBL/GenBank/DDBJ databases">
        <title>Genomes of bacteria within cyanobacterial aggregates.</title>
        <authorList>
            <person name="Cai H."/>
        </authorList>
    </citation>
    <scope>NUCLEOTIDE SEQUENCE [LARGE SCALE GENOMIC DNA]</scope>
    <source>
        <strain evidence="3 4">TH16</strain>
    </source>
</reference>
<dbReference type="RefSeq" id="WP_102113048.1">
    <property type="nucleotide sequence ID" value="NZ_BMGN01000005.1"/>
</dbReference>
<dbReference type="GO" id="GO:0016740">
    <property type="term" value="F:transferase activity"/>
    <property type="evidence" value="ECO:0007669"/>
    <property type="project" value="InterPro"/>
</dbReference>
<dbReference type="Proteomes" id="UP000234752">
    <property type="component" value="Chromosome eg_1"/>
</dbReference>
<feature type="domain" description="L,D-TPase catalytic" evidence="2">
    <location>
        <begin position="1"/>
        <end position="168"/>
    </location>
</feature>
<evidence type="ECO:0000259" key="2">
    <source>
        <dbReference type="PROSITE" id="PS52029"/>
    </source>
</evidence>
<dbReference type="GO" id="GO:0008360">
    <property type="term" value="P:regulation of cell shape"/>
    <property type="evidence" value="ECO:0007669"/>
    <property type="project" value="UniProtKB-UniRule"/>
</dbReference>
<dbReference type="Pfam" id="PF03734">
    <property type="entry name" value="YkuD"/>
    <property type="match status" value="1"/>
</dbReference>
<dbReference type="GO" id="GO:0009252">
    <property type="term" value="P:peptidoglycan biosynthetic process"/>
    <property type="evidence" value="ECO:0007669"/>
    <property type="project" value="UniProtKB-KW"/>
</dbReference>
<dbReference type="KEGG" id="ncb:C0V82_15400"/>
<comment type="pathway">
    <text evidence="1">Cell wall biogenesis; peptidoglycan biosynthesis.</text>
</comment>
<organism evidence="3 4">
    <name type="scientific">Niveispirillum cyanobacteriorum</name>
    <dbReference type="NCBI Taxonomy" id="1612173"/>
    <lineage>
        <taxon>Bacteria</taxon>
        <taxon>Pseudomonadati</taxon>
        <taxon>Pseudomonadota</taxon>
        <taxon>Alphaproteobacteria</taxon>
        <taxon>Rhodospirillales</taxon>
        <taxon>Azospirillaceae</taxon>
        <taxon>Niveispirillum</taxon>
    </lineage>
</organism>
<protein>
    <recommendedName>
        <fullName evidence="2">L,D-TPase catalytic domain-containing protein</fullName>
    </recommendedName>
</protein>
<dbReference type="InterPro" id="IPR005490">
    <property type="entry name" value="LD_TPept_cat_dom"/>
</dbReference>
<keyword evidence="1" id="KW-0573">Peptidoglycan synthesis</keyword>
<dbReference type="PANTHER" id="PTHR38589:SF1">
    <property type="entry name" value="BLR0621 PROTEIN"/>
    <property type="match status" value="1"/>
</dbReference>
<feature type="active site" description="Nucleophile" evidence="1">
    <location>
        <position position="144"/>
    </location>
</feature>